<name>A0A4Y2HCJ5_ARAVE</name>
<comment type="caution">
    <text evidence="1">The sequence shown here is derived from an EMBL/GenBank/DDBJ whole genome shotgun (WGS) entry which is preliminary data.</text>
</comment>
<dbReference type="AlphaFoldDB" id="A0A4Y2HCJ5"/>
<proteinExistence type="predicted"/>
<keyword evidence="2" id="KW-1185">Reference proteome</keyword>
<evidence type="ECO:0000313" key="2">
    <source>
        <dbReference type="Proteomes" id="UP000499080"/>
    </source>
</evidence>
<reference evidence="1 2" key="1">
    <citation type="journal article" date="2019" name="Sci. Rep.">
        <title>Orb-weaving spider Araneus ventricosus genome elucidates the spidroin gene catalogue.</title>
        <authorList>
            <person name="Kono N."/>
            <person name="Nakamura H."/>
            <person name="Ohtoshi R."/>
            <person name="Moran D.A.P."/>
            <person name="Shinohara A."/>
            <person name="Yoshida Y."/>
            <person name="Fujiwara M."/>
            <person name="Mori M."/>
            <person name="Tomita M."/>
            <person name="Arakawa K."/>
        </authorList>
    </citation>
    <scope>NUCLEOTIDE SEQUENCE [LARGE SCALE GENOMIC DNA]</scope>
</reference>
<organism evidence="1 2">
    <name type="scientific">Araneus ventricosus</name>
    <name type="common">Orbweaver spider</name>
    <name type="synonym">Epeira ventricosa</name>
    <dbReference type="NCBI Taxonomy" id="182803"/>
    <lineage>
        <taxon>Eukaryota</taxon>
        <taxon>Metazoa</taxon>
        <taxon>Ecdysozoa</taxon>
        <taxon>Arthropoda</taxon>
        <taxon>Chelicerata</taxon>
        <taxon>Arachnida</taxon>
        <taxon>Araneae</taxon>
        <taxon>Araneomorphae</taxon>
        <taxon>Entelegynae</taxon>
        <taxon>Araneoidea</taxon>
        <taxon>Araneidae</taxon>
        <taxon>Araneus</taxon>
    </lineage>
</organism>
<dbReference type="EMBL" id="BGPR01001846">
    <property type="protein sequence ID" value="GBM63002.1"/>
    <property type="molecule type" value="Genomic_DNA"/>
</dbReference>
<gene>
    <name evidence="1" type="ORF">AVEN_12281_1</name>
</gene>
<protein>
    <submittedName>
        <fullName evidence="1">Uncharacterized protein</fullName>
    </submittedName>
</protein>
<accession>A0A4Y2HCJ5</accession>
<sequence length="155" mass="18788">MLNTEKKKKDARLWLSEIEICNKLQELEKSKYDTRKLRKRARMQLKESDPDTPEGAKFKEELSRYYDEVAEWDRKIARYGKCSIWNCNKRTEHYHSIRNTRSETESCICTETNMDYTTHEGDNERATTRKKRQQRITFRWFLLASQLEGPIWRTN</sequence>
<dbReference type="Proteomes" id="UP000499080">
    <property type="component" value="Unassembled WGS sequence"/>
</dbReference>
<evidence type="ECO:0000313" key="1">
    <source>
        <dbReference type="EMBL" id="GBM63002.1"/>
    </source>
</evidence>